<dbReference type="SUPFAM" id="SSF55681">
    <property type="entry name" value="Class II aaRS and biotin synthetases"/>
    <property type="match status" value="1"/>
</dbReference>
<protein>
    <submittedName>
        <fullName evidence="3">Threonyl-tRNA synthetase</fullName>
        <ecNumber evidence="3">6.1.1.3</ecNumber>
    </submittedName>
</protein>
<dbReference type="InterPro" id="IPR045864">
    <property type="entry name" value="aa-tRNA-synth_II/BPL/LPL"/>
</dbReference>
<geneLocation type="plasmid" evidence="3">
    <name>p17-15-vir-like</name>
</geneLocation>
<accession>A0A8B0SUZ8</accession>
<keyword evidence="3" id="KW-0436">Ligase</keyword>
<feature type="domain" description="Aminoacyl-tRNA synthetase class II (G/ P/ S/T)" evidence="2">
    <location>
        <begin position="26"/>
        <end position="157"/>
    </location>
</feature>
<reference evidence="3" key="1">
    <citation type="submission" date="2020-01" db="EMBL/GenBank/DDBJ databases">
        <authorList>
            <person name="Qin S."/>
        </authorList>
    </citation>
    <scope>NUCLEOTIDE SEQUENCE</scope>
    <source>
        <strain evidence="3">CVir17-16-YZ6g</strain>
        <plasmid evidence="3">p17-15-vir-like</plasmid>
    </source>
</reference>
<proteinExistence type="predicted"/>
<dbReference type="EMBL" id="MN956836">
    <property type="protein sequence ID" value="QTX14849.1"/>
    <property type="molecule type" value="Genomic_DNA"/>
</dbReference>
<evidence type="ECO:0000313" key="3">
    <source>
        <dbReference type="EMBL" id="QTX14849.1"/>
    </source>
</evidence>
<evidence type="ECO:0000259" key="2">
    <source>
        <dbReference type="Pfam" id="PF00587"/>
    </source>
</evidence>
<dbReference type="GO" id="GO:0004829">
    <property type="term" value="F:threonine-tRNA ligase activity"/>
    <property type="evidence" value="ECO:0007669"/>
    <property type="project" value="UniProtKB-EC"/>
</dbReference>
<name>A0A8B0SUZ8_KLEPN</name>
<dbReference type="Gene3D" id="3.30.930.10">
    <property type="entry name" value="Bira Bifunctional Protein, Domain 2"/>
    <property type="match status" value="1"/>
</dbReference>
<dbReference type="InterPro" id="IPR002314">
    <property type="entry name" value="aa-tRNA-synt_IIb"/>
</dbReference>
<sequence>MYAEIDGQYIDLIEAVQKKWHAQYHHAFFDEEALDPCTLEQLEGECKSILHLVLDIYKQFGFEEVEIKLSTRPEKNAWEVTPTGIGWKNALSASLEAQGLQWSVNPGEGAFYGPKLEFVLRDAIGRDWQCGTLQVDMNLPDRFDIGYIAEDGSTKTPGDVTQGALRLS</sequence>
<organism evidence="3">
    <name type="scientific">Klebsiella pneumoniae</name>
    <dbReference type="NCBI Taxonomy" id="573"/>
    <lineage>
        <taxon>Bacteria</taxon>
        <taxon>Pseudomonadati</taxon>
        <taxon>Pseudomonadota</taxon>
        <taxon>Gammaproteobacteria</taxon>
        <taxon>Enterobacterales</taxon>
        <taxon>Enterobacteriaceae</taxon>
        <taxon>Klebsiella/Raoultella group</taxon>
        <taxon>Klebsiella</taxon>
        <taxon>Klebsiella pneumoniae complex</taxon>
    </lineage>
</organism>
<dbReference type="GO" id="GO:0005524">
    <property type="term" value="F:ATP binding"/>
    <property type="evidence" value="ECO:0007669"/>
    <property type="project" value="InterPro"/>
</dbReference>
<dbReference type="PANTHER" id="PTHR11451">
    <property type="entry name" value="THREONINE-TRNA LIGASE"/>
    <property type="match status" value="1"/>
</dbReference>
<keyword evidence="3" id="KW-0030">Aminoacyl-tRNA synthetase</keyword>
<dbReference type="EC" id="6.1.1.3" evidence="3"/>
<keyword evidence="1" id="KW-0648">Protein biosynthesis</keyword>
<dbReference type="Pfam" id="PF00587">
    <property type="entry name" value="tRNA-synt_2b"/>
    <property type="match status" value="1"/>
</dbReference>
<dbReference type="GO" id="GO:0006435">
    <property type="term" value="P:threonyl-tRNA aminoacylation"/>
    <property type="evidence" value="ECO:0007669"/>
    <property type="project" value="TreeGrafter"/>
</dbReference>
<keyword evidence="3" id="KW-0614">Plasmid</keyword>
<dbReference type="PANTHER" id="PTHR11451:SF44">
    <property type="entry name" value="THREONINE--TRNA LIGASE, CHLOROPLASTIC_MITOCHONDRIAL 2"/>
    <property type="match status" value="1"/>
</dbReference>
<evidence type="ECO:0000256" key="1">
    <source>
        <dbReference type="ARBA" id="ARBA00022917"/>
    </source>
</evidence>
<dbReference type="AlphaFoldDB" id="A0A8B0SUZ8"/>